<feature type="transmembrane region" description="Helical" evidence="2">
    <location>
        <begin position="268"/>
        <end position="288"/>
    </location>
</feature>
<sequence>MPASLSRSSLGPVADSVNSETFWYCVTQTTWPDAIDILTIILEISGLLLNILAAILLLRVTEGNKVSIVLLRTIFFNNIIDVVIKLLGDVTPSRVEFSIVEINYAICMIWDSRFLYWLFNKFSIEAFVFFAVDRALTLDGSQSLRFVPVESRLTLYQSCIYIYGLLITVPQFFSVNLEEGGCSCAPTTVNIPFLAAIYAHVFIRFALLVVLNGVIVLYCAARVIHWVKQTPVKHQVDELNFLYFKNPSEAELKRLEALHSWRTPSMSILPLGICFIITFGFDAGYQFLSGTGLTTYVIGGAVQRMGTFMLLVFTNFLPLMLMFVLPVLRFWVEDTFEALESRFDLSNPLQLQMTLTPQCGIGLPSCLVINLGSVQHLGVAQVASALPIFPVSSSHYHCSQKAGKNAEHRRHPNPSSDSIDKASEMLEGDILETRNRLEVPPSMNLEIFLLR</sequence>
<feature type="region of interest" description="Disordered" evidence="1">
    <location>
        <begin position="400"/>
        <end position="422"/>
    </location>
</feature>
<keyword evidence="4" id="KW-1185">Reference proteome</keyword>
<dbReference type="AlphaFoldDB" id="W6UD68"/>
<evidence type="ECO:0000313" key="3">
    <source>
        <dbReference type="EMBL" id="EUB56277.1"/>
    </source>
</evidence>
<dbReference type="EMBL" id="APAU02000121">
    <property type="protein sequence ID" value="EUB56277.1"/>
    <property type="molecule type" value="Genomic_DNA"/>
</dbReference>
<keyword evidence="2" id="KW-0812">Transmembrane</keyword>
<protein>
    <recommendedName>
        <fullName evidence="5">G protein-coupled receptor</fullName>
    </recommendedName>
</protein>
<accession>W6UD68</accession>
<gene>
    <name evidence="3" type="ORF">EGR_08822</name>
</gene>
<feature type="transmembrane region" description="Helical" evidence="2">
    <location>
        <begin position="114"/>
        <end position="132"/>
    </location>
</feature>
<feature type="transmembrane region" description="Helical" evidence="2">
    <location>
        <begin position="69"/>
        <end position="88"/>
    </location>
</feature>
<name>W6UD68_ECHGR</name>
<keyword evidence="2" id="KW-1133">Transmembrane helix</keyword>
<reference evidence="3 4" key="1">
    <citation type="journal article" date="2013" name="Nat. Genet.">
        <title>The genome of the hydatid tapeworm Echinococcus granulosus.</title>
        <authorList>
            <person name="Zheng H."/>
            <person name="Zhang W."/>
            <person name="Zhang L."/>
            <person name="Zhang Z."/>
            <person name="Li J."/>
            <person name="Lu G."/>
            <person name="Zhu Y."/>
            <person name="Wang Y."/>
            <person name="Huang Y."/>
            <person name="Liu J."/>
            <person name="Kang H."/>
            <person name="Chen J."/>
            <person name="Wang L."/>
            <person name="Chen A."/>
            <person name="Yu S."/>
            <person name="Gao Z."/>
            <person name="Jin L."/>
            <person name="Gu W."/>
            <person name="Wang Z."/>
            <person name="Zhao L."/>
            <person name="Shi B."/>
            <person name="Wen H."/>
            <person name="Lin R."/>
            <person name="Jones M.K."/>
            <person name="Brejova B."/>
            <person name="Vinar T."/>
            <person name="Zhao G."/>
            <person name="McManus D.P."/>
            <person name="Chen Z."/>
            <person name="Zhou Y."/>
            <person name="Wang S."/>
        </authorList>
    </citation>
    <scope>NUCLEOTIDE SEQUENCE [LARGE SCALE GENOMIC DNA]</scope>
</reference>
<feature type="transmembrane region" description="Helical" evidence="2">
    <location>
        <begin position="193"/>
        <end position="220"/>
    </location>
</feature>
<evidence type="ECO:0008006" key="5">
    <source>
        <dbReference type="Google" id="ProtNLM"/>
    </source>
</evidence>
<keyword evidence="2" id="KW-0472">Membrane</keyword>
<dbReference type="KEGG" id="egl:EGR_08822"/>
<dbReference type="Proteomes" id="UP000019149">
    <property type="component" value="Unassembled WGS sequence"/>
</dbReference>
<dbReference type="GeneID" id="36344537"/>
<feature type="transmembrane region" description="Helical" evidence="2">
    <location>
        <begin position="308"/>
        <end position="332"/>
    </location>
</feature>
<dbReference type="RefSeq" id="XP_024347473.1">
    <property type="nucleotide sequence ID" value="XM_024498071.1"/>
</dbReference>
<feature type="transmembrane region" description="Helical" evidence="2">
    <location>
        <begin position="37"/>
        <end position="57"/>
    </location>
</feature>
<dbReference type="STRING" id="6210.W6UD68"/>
<feature type="transmembrane region" description="Helical" evidence="2">
    <location>
        <begin position="153"/>
        <end position="173"/>
    </location>
</feature>
<dbReference type="OrthoDB" id="6256425at2759"/>
<evidence type="ECO:0000256" key="2">
    <source>
        <dbReference type="SAM" id="Phobius"/>
    </source>
</evidence>
<evidence type="ECO:0000256" key="1">
    <source>
        <dbReference type="SAM" id="MobiDB-lite"/>
    </source>
</evidence>
<dbReference type="CTD" id="36344537"/>
<evidence type="ECO:0000313" key="4">
    <source>
        <dbReference type="Proteomes" id="UP000019149"/>
    </source>
</evidence>
<comment type="caution">
    <text evidence="3">The sequence shown here is derived from an EMBL/GenBank/DDBJ whole genome shotgun (WGS) entry which is preliminary data.</text>
</comment>
<dbReference type="OMA" id="PAIISIC"/>
<organism evidence="3 4">
    <name type="scientific">Echinococcus granulosus</name>
    <name type="common">Hydatid tapeworm</name>
    <dbReference type="NCBI Taxonomy" id="6210"/>
    <lineage>
        <taxon>Eukaryota</taxon>
        <taxon>Metazoa</taxon>
        <taxon>Spiralia</taxon>
        <taxon>Lophotrochozoa</taxon>
        <taxon>Platyhelminthes</taxon>
        <taxon>Cestoda</taxon>
        <taxon>Eucestoda</taxon>
        <taxon>Cyclophyllidea</taxon>
        <taxon>Taeniidae</taxon>
        <taxon>Echinococcus</taxon>
        <taxon>Echinococcus granulosus group</taxon>
    </lineage>
</organism>
<proteinExistence type="predicted"/>